<evidence type="ECO:0000256" key="4">
    <source>
        <dbReference type="ARBA" id="ARBA00023212"/>
    </source>
</evidence>
<proteinExistence type="predicted"/>
<dbReference type="eggNOG" id="ENOG502QT8E">
    <property type="taxonomic scope" value="Eukaryota"/>
</dbReference>
<dbReference type="HOGENOM" id="CLU_088051_0_0_1"/>
<dbReference type="PhylomeDB" id="T1JAA9"/>
<dbReference type="EnsemblMetazoa" id="SMAR010669-RA">
    <property type="protein sequence ID" value="SMAR010669-PA"/>
    <property type="gene ID" value="SMAR010669"/>
</dbReference>
<dbReference type="InterPro" id="IPR052102">
    <property type="entry name" value="Enkurin_domain-protein"/>
</dbReference>
<protein>
    <recommendedName>
        <fullName evidence="7">Enkurin domain-containing protein</fullName>
    </recommendedName>
</protein>
<dbReference type="AlphaFoldDB" id="T1JAA9"/>
<sequence length="278" mass="32395">MEKADGLDFSECVYNLLYKTAEECEEPKKPRLKYKSVYSDQVKEEIKKNRSSHRTMGVAEETLPQPQSFLKKHTKELKLEEQFAVARPPRERDHCCPKTVPVPRRNEMKEMPKSEATKKDFVSLNATKAVLTPALKPVIKQVDSRNGSSFQLPTSGLQPLFLNKKVERTLMLQFYGRVPPYLEQRKKEIEEEQQEYEAYVGENVEQGNMKQIADEERQKMLQGLKNNWDSLFKIYQKMSLTIDTVGKKRKKAQLEAEMKQLEKDISLLEGYPTIYLLQ</sequence>
<dbReference type="GO" id="GO:0005516">
    <property type="term" value="F:calmodulin binding"/>
    <property type="evidence" value="ECO:0007669"/>
    <property type="project" value="TreeGrafter"/>
</dbReference>
<keyword evidence="3" id="KW-0963">Cytoplasm</keyword>
<evidence type="ECO:0000256" key="3">
    <source>
        <dbReference type="ARBA" id="ARBA00022490"/>
    </source>
</evidence>
<feature type="domain" description="Enkurin" evidence="7">
    <location>
        <begin position="184"/>
        <end position="276"/>
    </location>
</feature>
<evidence type="ECO:0000313" key="9">
    <source>
        <dbReference type="Proteomes" id="UP000014500"/>
    </source>
</evidence>
<dbReference type="STRING" id="126957.T1JAA9"/>
<reference evidence="8" key="2">
    <citation type="submission" date="2015-02" db="UniProtKB">
        <authorList>
            <consortium name="EnsemblMetazoa"/>
        </authorList>
    </citation>
    <scope>IDENTIFICATION</scope>
</reference>
<dbReference type="GO" id="GO:0005879">
    <property type="term" value="C:axonemal microtubule"/>
    <property type="evidence" value="ECO:0007669"/>
    <property type="project" value="TreeGrafter"/>
</dbReference>
<keyword evidence="9" id="KW-1185">Reference proteome</keyword>
<dbReference type="Pfam" id="PF13864">
    <property type="entry name" value="Enkurin"/>
    <property type="match status" value="1"/>
</dbReference>
<evidence type="ECO:0000256" key="6">
    <source>
        <dbReference type="SAM" id="Coils"/>
    </source>
</evidence>
<accession>T1JAA9</accession>
<evidence type="ECO:0000313" key="8">
    <source>
        <dbReference type="EnsemblMetazoa" id="SMAR010669-PA"/>
    </source>
</evidence>
<dbReference type="GO" id="GO:0001669">
    <property type="term" value="C:acrosomal vesicle"/>
    <property type="evidence" value="ECO:0007669"/>
    <property type="project" value="TreeGrafter"/>
</dbReference>
<reference evidence="9" key="1">
    <citation type="submission" date="2011-05" db="EMBL/GenBank/DDBJ databases">
        <authorList>
            <person name="Richards S.R."/>
            <person name="Qu J."/>
            <person name="Jiang H."/>
            <person name="Jhangiani S.N."/>
            <person name="Agravi P."/>
            <person name="Goodspeed R."/>
            <person name="Gross S."/>
            <person name="Mandapat C."/>
            <person name="Jackson L."/>
            <person name="Mathew T."/>
            <person name="Pu L."/>
            <person name="Thornton R."/>
            <person name="Saada N."/>
            <person name="Wilczek-Boney K.B."/>
            <person name="Lee S."/>
            <person name="Kovar C."/>
            <person name="Wu Y."/>
            <person name="Scherer S.E."/>
            <person name="Worley K.C."/>
            <person name="Muzny D.M."/>
            <person name="Gibbs R."/>
        </authorList>
    </citation>
    <scope>NUCLEOTIDE SEQUENCE</scope>
    <source>
        <strain evidence="9">Brora</strain>
    </source>
</reference>
<dbReference type="EMBL" id="JH431989">
    <property type="status" value="NOT_ANNOTATED_CDS"/>
    <property type="molecule type" value="Genomic_DNA"/>
</dbReference>
<dbReference type="Proteomes" id="UP000014500">
    <property type="component" value="Unassembled WGS sequence"/>
</dbReference>
<comment type="subcellular location">
    <subcellularLocation>
        <location evidence="1">Cell projection</location>
        <location evidence="1">Cilium</location>
    </subcellularLocation>
    <subcellularLocation>
        <location evidence="2">Cytoplasm</location>
        <location evidence="2">Cytoskeleton</location>
    </subcellularLocation>
</comment>
<keyword evidence="5" id="KW-0966">Cell projection</keyword>
<evidence type="ECO:0000259" key="7">
    <source>
        <dbReference type="PROSITE" id="PS51665"/>
    </source>
</evidence>
<evidence type="ECO:0000256" key="5">
    <source>
        <dbReference type="ARBA" id="ARBA00023273"/>
    </source>
</evidence>
<dbReference type="PROSITE" id="PS51665">
    <property type="entry name" value="ENKURIN"/>
    <property type="match status" value="1"/>
</dbReference>
<dbReference type="PANTHER" id="PTHR21490:SF0">
    <property type="entry name" value="ENKURIN"/>
    <property type="match status" value="1"/>
</dbReference>
<organism evidence="8 9">
    <name type="scientific">Strigamia maritima</name>
    <name type="common">European centipede</name>
    <name type="synonym">Geophilus maritimus</name>
    <dbReference type="NCBI Taxonomy" id="126957"/>
    <lineage>
        <taxon>Eukaryota</taxon>
        <taxon>Metazoa</taxon>
        <taxon>Ecdysozoa</taxon>
        <taxon>Arthropoda</taxon>
        <taxon>Myriapoda</taxon>
        <taxon>Chilopoda</taxon>
        <taxon>Pleurostigmophora</taxon>
        <taxon>Geophilomorpha</taxon>
        <taxon>Linotaeniidae</taxon>
        <taxon>Strigamia</taxon>
    </lineage>
</organism>
<keyword evidence="4" id="KW-0206">Cytoskeleton</keyword>
<dbReference type="InterPro" id="IPR027012">
    <property type="entry name" value="Enkurin_dom"/>
</dbReference>
<name>T1JAA9_STRMM</name>
<keyword evidence="6" id="KW-0175">Coiled coil</keyword>
<feature type="coiled-coil region" evidence="6">
    <location>
        <begin position="244"/>
        <end position="271"/>
    </location>
</feature>
<dbReference type="OMA" id="HRVIYIA"/>
<dbReference type="PANTHER" id="PTHR21490">
    <property type="entry name" value="ENKURIN-RELATED"/>
    <property type="match status" value="1"/>
</dbReference>
<evidence type="ECO:0000256" key="2">
    <source>
        <dbReference type="ARBA" id="ARBA00004245"/>
    </source>
</evidence>
<evidence type="ECO:0000256" key="1">
    <source>
        <dbReference type="ARBA" id="ARBA00004138"/>
    </source>
</evidence>